<evidence type="ECO:0000313" key="1">
    <source>
        <dbReference type="EMBL" id="CBY41894.1"/>
    </source>
</evidence>
<organism evidence="1">
    <name type="scientific">Oikopleura dioica</name>
    <name type="common">Tunicate</name>
    <dbReference type="NCBI Taxonomy" id="34765"/>
    <lineage>
        <taxon>Eukaryota</taxon>
        <taxon>Metazoa</taxon>
        <taxon>Chordata</taxon>
        <taxon>Tunicata</taxon>
        <taxon>Appendicularia</taxon>
        <taxon>Copelata</taxon>
        <taxon>Oikopleuridae</taxon>
        <taxon>Oikopleura</taxon>
    </lineage>
</organism>
<proteinExistence type="predicted"/>
<accession>E4Z2G6</accession>
<sequence>MEIRIIFADESSVFEKSFLEQNYPYFKTLFNSGMKDSRNTQFSLPMKLQTFHDLAISDAKIRSFLDTVGATRDSGMIDELKSAMMFLQEQISSLKINNLRINFGNRNFWLTKEFKMFLAIQTL</sequence>
<dbReference type="AlphaFoldDB" id="E4Z2G6"/>
<dbReference type="Proteomes" id="UP000011014">
    <property type="component" value="Unassembled WGS sequence"/>
</dbReference>
<name>E4Z2G6_OIKDI</name>
<gene>
    <name evidence="1" type="ORF">GSOID_T00023990001</name>
</gene>
<reference evidence="1" key="1">
    <citation type="journal article" date="2010" name="Science">
        <title>Plasticity of animal genome architecture unmasked by rapid evolution of a pelagic tunicate.</title>
        <authorList>
            <person name="Denoeud F."/>
            <person name="Henriet S."/>
            <person name="Mungpakdee S."/>
            <person name="Aury J.M."/>
            <person name="Da Silva C."/>
            <person name="Brinkmann H."/>
            <person name="Mikhaleva J."/>
            <person name="Olsen L.C."/>
            <person name="Jubin C."/>
            <person name="Canestro C."/>
            <person name="Bouquet J.M."/>
            <person name="Danks G."/>
            <person name="Poulain J."/>
            <person name="Campsteijn C."/>
            <person name="Adamski M."/>
            <person name="Cross I."/>
            <person name="Yadetie F."/>
            <person name="Muffato M."/>
            <person name="Louis A."/>
            <person name="Butcher S."/>
            <person name="Tsagkogeorga G."/>
            <person name="Konrad A."/>
            <person name="Singh S."/>
            <person name="Jensen M.F."/>
            <person name="Cong E.H."/>
            <person name="Eikeseth-Otteraa H."/>
            <person name="Noel B."/>
            <person name="Anthouard V."/>
            <person name="Porcel B.M."/>
            <person name="Kachouri-Lafond R."/>
            <person name="Nishino A."/>
            <person name="Ugolini M."/>
            <person name="Chourrout P."/>
            <person name="Nishida H."/>
            <person name="Aasland R."/>
            <person name="Huzurbazar S."/>
            <person name="Westhof E."/>
            <person name="Delsuc F."/>
            <person name="Lehrach H."/>
            <person name="Reinhardt R."/>
            <person name="Weissenbach J."/>
            <person name="Roy S.W."/>
            <person name="Artiguenave F."/>
            <person name="Postlethwait J.H."/>
            <person name="Manak J.R."/>
            <person name="Thompson E.M."/>
            <person name="Jaillon O."/>
            <person name="Du Pasquier L."/>
            <person name="Boudinot P."/>
            <person name="Liberles D.A."/>
            <person name="Volff J.N."/>
            <person name="Philippe H."/>
            <person name="Lenhard B."/>
            <person name="Roest Crollius H."/>
            <person name="Wincker P."/>
            <person name="Chourrout D."/>
        </authorList>
    </citation>
    <scope>NUCLEOTIDE SEQUENCE [LARGE SCALE GENOMIC DNA]</scope>
</reference>
<protein>
    <submittedName>
        <fullName evidence="1">Uncharacterized protein</fullName>
    </submittedName>
</protein>
<dbReference type="EMBL" id="FN656712">
    <property type="protein sequence ID" value="CBY41894.1"/>
    <property type="molecule type" value="Genomic_DNA"/>
</dbReference>